<dbReference type="SUPFAM" id="SSF49899">
    <property type="entry name" value="Concanavalin A-like lectins/glucanases"/>
    <property type="match status" value="1"/>
</dbReference>
<comment type="caution">
    <text evidence="1">The sequence shown here is derived from an EMBL/GenBank/DDBJ whole genome shotgun (WGS) entry which is preliminary data.</text>
</comment>
<dbReference type="Gene3D" id="2.60.120.200">
    <property type="match status" value="1"/>
</dbReference>
<sequence length="222" mass="23955">MARLFDDGSNEYLELDSAPIVAAPFTMACWFNSDNIALDQTLMFVGDKNFNNRRWNLSIRGDIGGNPIYMVVVDSAGVGVAATSTGYSPNTWHHACGVEAAATDRRVFIDGGSKGINAANRTPASVNRVSIGRVGRASPFAYMSGLIAEAAIWKVALSDAEVALLAKGFSPLFIQPHNLVRYYPLIRDDDNDWIGGFDLAAFNTPTVAAHPPLIVYPAFQQA</sequence>
<evidence type="ECO:0008006" key="2">
    <source>
        <dbReference type="Google" id="ProtNLM"/>
    </source>
</evidence>
<dbReference type="AlphaFoldDB" id="A0A0F9HGK1"/>
<name>A0A0F9HGK1_9ZZZZ</name>
<dbReference type="EMBL" id="LAZR01015120">
    <property type="protein sequence ID" value="KKM14556.1"/>
    <property type="molecule type" value="Genomic_DNA"/>
</dbReference>
<evidence type="ECO:0000313" key="1">
    <source>
        <dbReference type="EMBL" id="KKM14556.1"/>
    </source>
</evidence>
<gene>
    <name evidence="1" type="ORF">LCGC14_1704970</name>
</gene>
<proteinExistence type="predicted"/>
<dbReference type="InterPro" id="IPR013320">
    <property type="entry name" value="ConA-like_dom_sf"/>
</dbReference>
<dbReference type="Pfam" id="PF13385">
    <property type="entry name" value="Laminin_G_3"/>
    <property type="match status" value="1"/>
</dbReference>
<protein>
    <recommendedName>
        <fullName evidence="2">LamG-like jellyroll fold domain-containing protein</fullName>
    </recommendedName>
</protein>
<dbReference type="PROSITE" id="PS51257">
    <property type="entry name" value="PROKAR_LIPOPROTEIN"/>
    <property type="match status" value="1"/>
</dbReference>
<accession>A0A0F9HGK1</accession>
<reference evidence="1" key="1">
    <citation type="journal article" date="2015" name="Nature">
        <title>Complex archaea that bridge the gap between prokaryotes and eukaryotes.</title>
        <authorList>
            <person name="Spang A."/>
            <person name="Saw J.H."/>
            <person name="Jorgensen S.L."/>
            <person name="Zaremba-Niedzwiedzka K."/>
            <person name="Martijn J."/>
            <person name="Lind A.E."/>
            <person name="van Eijk R."/>
            <person name="Schleper C."/>
            <person name="Guy L."/>
            <person name="Ettema T.J."/>
        </authorList>
    </citation>
    <scope>NUCLEOTIDE SEQUENCE</scope>
</reference>
<organism evidence="1">
    <name type="scientific">marine sediment metagenome</name>
    <dbReference type="NCBI Taxonomy" id="412755"/>
    <lineage>
        <taxon>unclassified sequences</taxon>
        <taxon>metagenomes</taxon>
        <taxon>ecological metagenomes</taxon>
    </lineage>
</organism>